<accession>A0A0D7BHY6</accession>
<reference evidence="1 2" key="1">
    <citation type="journal article" date="2015" name="Fungal Genet. Biol.">
        <title>Evolution of novel wood decay mechanisms in Agaricales revealed by the genome sequences of Fistulina hepatica and Cylindrobasidium torrendii.</title>
        <authorList>
            <person name="Floudas D."/>
            <person name="Held B.W."/>
            <person name="Riley R."/>
            <person name="Nagy L.G."/>
            <person name="Koehler G."/>
            <person name="Ransdell A.S."/>
            <person name="Younus H."/>
            <person name="Chow J."/>
            <person name="Chiniquy J."/>
            <person name="Lipzen A."/>
            <person name="Tritt A."/>
            <person name="Sun H."/>
            <person name="Haridas S."/>
            <person name="LaButti K."/>
            <person name="Ohm R.A."/>
            <person name="Kues U."/>
            <person name="Blanchette R.A."/>
            <person name="Grigoriev I.V."/>
            <person name="Minto R.E."/>
            <person name="Hibbett D.S."/>
        </authorList>
    </citation>
    <scope>NUCLEOTIDE SEQUENCE [LARGE SCALE GENOMIC DNA]</scope>
    <source>
        <strain evidence="1 2">FP15055 ss-10</strain>
    </source>
</reference>
<evidence type="ECO:0000313" key="1">
    <source>
        <dbReference type="EMBL" id="KIY70102.1"/>
    </source>
</evidence>
<organism evidence="1 2">
    <name type="scientific">Cylindrobasidium torrendii FP15055 ss-10</name>
    <dbReference type="NCBI Taxonomy" id="1314674"/>
    <lineage>
        <taxon>Eukaryota</taxon>
        <taxon>Fungi</taxon>
        <taxon>Dikarya</taxon>
        <taxon>Basidiomycota</taxon>
        <taxon>Agaricomycotina</taxon>
        <taxon>Agaricomycetes</taxon>
        <taxon>Agaricomycetidae</taxon>
        <taxon>Agaricales</taxon>
        <taxon>Marasmiineae</taxon>
        <taxon>Physalacriaceae</taxon>
        <taxon>Cylindrobasidium</taxon>
    </lineage>
</organism>
<protein>
    <submittedName>
        <fullName evidence="1">Uncharacterized protein</fullName>
    </submittedName>
</protein>
<name>A0A0D7BHY6_9AGAR</name>
<sequence>MTEAQDDFLNSWDVSFSSDFSNTASFDFVPAFDVLLPAIEWLSGLPPHAFSLDVDCAENTVTIQSNMRKELITRGLIFVPDNATLSKLLEILQRNQQCQLDERTQFDDPNIPELDPAVCTYTLMPTRQLDESLFTRDTSDGTVTEHKYPYPNLPMFKLTAHPLMVSARSYKAVIVKEPLLQGIGQSLEDASCIDALAFRRVKCATDSGSSGCSSYETASESFLETPDQTIFKWLALVPPGADPNSDLDMDRDGNDDETGNYKPLCPVELMVLRSVSV</sequence>
<dbReference type="AlphaFoldDB" id="A0A0D7BHY6"/>
<gene>
    <name evidence="1" type="ORF">CYLTODRAFT_488371</name>
</gene>
<keyword evidence="2" id="KW-1185">Reference proteome</keyword>
<proteinExistence type="predicted"/>
<dbReference type="Proteomes" id="UP000054007">
    <property type="component" value="Unassembled WGS sequence"/>
</dbReference>
<dbReference type="EMBL" id="KN880473">
    <property type="protein sequence ID" value="KIY70102.1"/>
    <property type="molecule type" value="Genomic_DNA"/>
</dbReference>
<evidence type="ECO:0000313" key="2">
    <source>
        <dbReference type="Proteomes" id="UP000054007"/>
    </source>
</evidence>